<organism evidence="3">
    <name type="scientific">uncultured Frankineae bacterium</name>
    <dbReference type="NCBI Taxonomy" id="437475"/>
    <lineage>
        <taxon>Bacteria</taxon>
        <taxon>Bacillati</taxon>
        <taxon>Actinomycetota</taxon>
        <taxon>Actinomycetes</taxon>
        <taxon>Frankiales</taxon>
        <taxon>environmental samples</taxon>
    </lineage>
</organism>
<evidence type="ECO:0000313" key="3">
    <source>
        <dbReference type="EMBL" id="CAA9304946.1"/>
    </source>
</evidence>
<dbReference type="SUPFAM" id="SSF56801">
    <property type="entry name" value="Acetyl-CoA synthetase-like"/>
    <property type="match status" value="1"/>
</dbReference>
<name>A0A6J4KGC5_9ACTN</name>
<proteinExistence type="predicted"/>
<dbReference type="InterPro" id="IPR042099">
    <property type="entry name" value="ANL_N_sf"/>
</dbReference>
<dbReference type="InterPro" id="IPR045851">
    <property type="entry name" value="AMP-bd_C_sf"/>
</dbReference>
<dbReference type="Pfam" id="PF00501">
    <property type="entry name" value="AMP-binding"/>
    <property type="match status" value="1"/>
</dbReference>
<dbReference type="InterPro" id="IPR025110">
    <property type="entry name" value="AMP-bd_C"/>
</dbReference>
<evidence type="ECO:0000259" key="1">
    <source>
        <dbReference type="Pfam" id="PF00501"/>
    </source>
</evidence>
<reference evidence="3" key="1">
    <citation type="submission" date="2020-02" db="EMBL/GenBank/DDBJ databases">
        <authorList>
            <person name="Meier V. D."/>
        </authorList>
    </citation>
    <scope>NUCLEOTIDE SEQUENCE</scope>
    <source>
        <strain evidence="3">AVDCRST_MAG07</strain>
    </source>
</reference>
<sequence>MPPGGRALRPVPARAADLLPALETALDGTGPAVVPEVPGLAALRPEEPLEHDDTALVVPTSGSTGEPKGVLLPAAALRASAAATAARIGTGQWLLALPATHIGGLQVLVRSLLAGTRPQVLTGSPFGSAAFAEATARLTGPHRYVSLVPTQLRRLLDPAGLEALRAYDCVLLGGAAAPPPLLAQVRAAGVRVVTTYGASETSGGCVYDGVPLDGVRVGLRDGRITLSGPVVARGYRLRPDLTAAAFDGDTFTTSDLGRVDGGGLRVLGRADDAVVSGGQKVPPAAVEAALASHPAVVEAAVTGLPDPEWGARVVAFVVLRAPLTLAQARDHVAGELPRSWAPREVREVAALPLLPSGKIDRAALR</sequence>
<dbReference type="InterPro" id="IPR020845">
    <property type="entry name" value="AMP-binding_CS"/>
</dbReference>
<gene>
    <name evidence="3" type="ORF">AVDCRST_MAG07-24</name>
</gene>
<dbReference type="Gene3D" id="3.40.50.12780">
    <property type="entry name" value="N-terminal domain of ligase-like"/>
    <property type="match status" value="1"/>
</dbReference>
<dbReference type="InterPro" id="IPR000873">
    <property type="entry name" value="AMP-dep_synth/lig_dom"/>
</dbReference>
<dbReference type="PANTHER" id="PTHR43767">
    <property type="entry name" value="LONG-CHAIN-FATTY-ACID--COA LIGASE"/>
    <property type="match status" value="1"/>
</dbReference>
<dbReference type="InterPro" id="IPR050237">
    <property type="entry name" value="ATP-dep_AMP-bd_enzyme"/>
</dbReference>
<dbReference type="Gene3D" id="3.30.300.30">
    <property type="match status" value="1"/>
</dbReference>
<dbReference type="NCBIfam" id="NF005877">
    <property type="entry name" value="PRK07824.1"/>
    <property type="match status" value="1"/>
</dbReference>
<dbReference type="PROSITE" id="PS00455">
    <property type="entry name" value="AMP_BINDING"/>
    <property type="match status" value="1"/>
</dbReference>
<protein>
    <submittedName>
        <fullName evidence="3">O-succinylbenzoic acid--CoA ligase</fullName>
        <ecNumber evidence="3">6.2.1.26</ecNumber>
    </submittedName>
</protein>
<evidence type="ECO:0000259" key="2">
    <source>
        <dbReference type="Pfam" id="PF13193"/>
    </source>
</evidence>
<dbReference type="EC" id="6.2.1.26" evidence="3"/>
<accession>A0A6J4KGC5</accession>
<dbReference type="Pfam" id="PF13193">
    <property type="entry name" value="AMP-binding_C"/>
    <property type="match status" value="1"/>
</dbReference>
<dbReference type="GO" id="GO:0008756">
    <property type="term" value="F:o-succinylbenzoate-CoA ligase activity"/>
    <property type="evidence" value="ECO:0007669"/>
    <property type="project" value="UniProtKB-EC"/>
</dbReference>
<feature type="domain" description="AMP-binding enzyme C-terminal" evidence="2">
    <location>
        <begin position="286"/>
        <end position="358"/>
    </location>
</feature>
<keyword evidence="3" id="KW-0436">Ligase</keyword>
<feature type="domain" description="AMP-dependent synthetase/ligase" evidence="1">
    <location>
        <begin position="37"/>
        <end position="209"/>
    </location>
</feature>
<dbReference type="EMBL" id="CADCUB010000003">
    <property type="protein sequence ID" value="CAA9304946.1"/>
    <property type="molecule type" value="Genomic_DNA"/>
</dbReference>
<dbReference type="AlphaFoldDB" id="A0A6J4KGC5"/>
<dbReference type="PANTHER" id="PTHR43767:SF1">
    <property type="entry name" value="NONRIBOSOMAL PEPTIDE SYNTHASE PES1 (EUROFUNG)-RELATED"/>
    <property type="match status" value="1"/>
</dbReference>